<dbReference type="EMBL" id="JACEIB010000025">
    <property type="protein sequence ID" value="MBA2935458.1"/>
    <property type="molecule type" value="Genomic_DNA"/>
</dbReference>
<dbReference type="Proteomes" id="UP000570166">
    <property type="component" value="Unassembled WGS sequence"/>
</dbReference>
<gene>
    <name evidence="2" type="ORF">HZF05_15330</name>
</gene>
<keyword evidence="3" id="KW-1185">Reference proteome</keyword>
<organism evidence="2 3">
    <name type="scientific">Sphingomonas chungangi</name>
    <dbReference type="NCBI Taxonomy" id="2683589"/>
    <lineage>
        <taxon>Bacteria</taxon>
        <taxon>Pseudomonadati</taxon>
        <taxon>Pseudomonadota</taxon>
        <taxon>Alphaproteobacteria</taxon>
        <taxon>Sphingomonadales</taxon>
        <taxon>Sphingomonadaceae</taxon>
        <taxon>Sphingomonas</taxon>
    </lineage>
</organism>
<comment type="caution">
    <text evidence="2">The sequence shown here is derived from an EMBL/GenBank/DDBJ whole genome shotgun (WGS) entry which is preliminary data.</text>
</comment>
<name>A0A838LD87_9SPHN</name>
<feature type="chain" id="PRO_5032860068" evidence="1">
    <location>
        <begin position="19"/>
        <end position="135"/>
    </location>
</feature>
<reference evidence="2 3" key="1">
    <citation type="submission" date="2020-07" db="EMBL/GenBank/DDBJ databases">
        <authorList>
            <person name="Sun Q."/>
        </authorList>
    </citation>
    <scope>NUCLEOTIDE SEQUENCE [LARGE SCALE GENOMIC DNA]</scope>
    <source>
        <strain evidence="2 3">CGMCC 1.13654</strain>
    </source>
</reference>
<evidence type="ECO:0000256" key="1">
    <source>
        <dbReference type="SAM" id="SignalP"/>
    </source>
</evidence>
<sequence length="135" mass="14815">MSARFLLASLLLSTAASAAVAQTSEGKFRLECTSLSKPAPPMPKFVIDVNLDLMSYFSGVGGLDEVDHFDKSEIVFRRHGCDPHGLPCFTTERFDRQSGSLYFSDNRDGQPNATCSVEPAAADFRATSKYIERIN</sequence>
<evidence type="ECO:0000313" key="2">
    <source>
        <dbReference type="EMBL" id="MBA2935458.1"/>
    </source>
</evidence>
<dbReference type="RefSeq" id="WP_160365434.1">
    <property type="nucleotide sequence ID" value="NZ_JACEIB010000025.1"/>
</dbReference>
<accession>A0A838LD87</accession>
<proteinExistence type="predicted"/>
<dbReference type="AlphaFoldDB" id="A0A838LD87"/>
<evidence type="ECO:0000313" key="3">
    <source>
        <dbReference type="Proteomes" id="UP000570166"/>
    </source>
</evidence>
<protein>
    <submittedName>
        <fullName evidence="2">Uncharacterized protein</fullName>
    </submittedName>
</protein>
<keyword evidence="1" id="KW-0732">Signal</keyword>
<feature type="signal peptide" evidence="1">
    <location>
        <begin position="1"/>
        <end position="18"/>
    </location>
</feature>